<sequence>MASLFQPSWKKVTFLSASLATIMLLSGCAKQQETTTLNIGYQKYGLLPIIKERGDLDKALKEKGVNIKWVEFPAGPQLLEGLNVGSVSFGEAGEAPPIFAQAANSNLVYIANQPAAPKAEALIVPKDSTIQSIQDLKGKRVVLNKGSNVHYLLLKVLEANHLKLEDIQVVYLPPADARAAFEKGAVDAWVIWDPFFASAEKQLGAKVLATGENLVSNHQFYLADRKFAEQHPDLLKAVVNELNTTTQWVSQHQADAAKLLEKPTGLPLDVLNTSISRMGFGVQPISNQVAKEQQYVADAFYQQKLIPNKINIQAAILAN</sequence>
<evidence type="ECO:0000259" key="8">
    <source>
        <dbReference type="SMART" id="SM00062"/>
    </source>
</evidence>
<dbReference type="AlphaFoldDB" id="A0A3A8EPS9"/>
<dbReference type="PANTHER" id="PTHR30024:SF42">
    <property type="entry name" value="ALIPHATIC SULFONATES-BINDING PROTEIN-RELATED"/>
    <property type="match status" value="1"/>
</dbReference>
<dbReference type="RefSeq" id="WP_120384644.1">
    <property type="nucleotide sequence ID" value="NZ_RAXT01000032.1"/>
</dbReference>
<keyword evidence="3" id="KW-0813">Transport</keyword>
<keyword evidence="4 7" id="KW-0732">Signal</keyword>
<dbReference type="Gene3D" id="3.40.190.10">
    <property type="entry name" value="Periplasmic binding protein-like II"/>
    <property type="match status" value="2"/>
</dbReference>
<proteinExistence type="inferred from homology"/>
<dbReference type="InterPro" id="IPR015168">
    <property type="entry name" value="SsuA/THI5"/>
</dbReference>
<dbReference type="NCBIfam" id="TIGR01728">
    <property type="entry name" value="SsuA_fam"/>
    <property type="match status" value="1"/>
</dbReference>
<dbReference type="EMBL" id="RAXT01000032">
    <property type="protein sequence ID" value="RKG36892.1"/>
    <property type="molecule type" value="Genomic_DNA"/>
</dbReference>
<evidence type="ECO:0000256" key="5">
    <source>
        <dbReference type="ARBA" id="ARBA00055538"/>
    </source>
</evidence>
<dbReference type="InterPro" id="IPR010067">
    <property type="entry name" value="ABC_SsuA_sub-bd"/>
</dbReference>
<protein>
    <recommendedName>
        <fullName evidence="6">Putative aliphatic sulfonates-binding protein</fullName>
    </recommendedName>
</protein>
<dbReference type="GO" id="GO:0016020">
    <property type="term" value="C:membrane"/>
    <property type="evidence" value="ECO:0007669"/>
    <property type="project" value="InterPro"/>
</dbReference>
<evidence type="ECO:0000256" key="2">
    <source>
        <dbReference type="ARBA" id="ARBA00010742"/>
    </source>
</evidence>
<dbReference type="Pfam" id="PF09084">
    <property type="entry name" value="NMT1"/>
    <property type="match status" value="1"/>
</dbReference>
<accession>A0A3A8EPS9</accession>
<comment type="similarity">
    <text evidence="2">Belongs to the bacterial solute-binding protein SsuA/TauA family.</text>
</comment>
<dbReference type="PANTHER" id="PTHR30024">
    <property type="entry name" value="ALIPHATIC SULFONATES-BINDING PROTEIN-RELATED"/>
    <property type="match status" value="1"/>
</dbReference>
<dbReference type="Proteomes" id="UP000280405">
    <property type="component" value="Unassembled WGS sequence"/>
</dbReference>
<feature type="domain" description="Solute-binding protein family 3/N-terminal" evidence="8">
    <location>
        <begin position="36"/>
        <end position="252"/>
    </location>
</feature>
<gene>
    <name evidence="9" type="ORF">D7V20_13105</name>
</gene>
<dbReference type="OrthoDB" id="7374754at2"/>
<evidence type="ECO:0000256" key="3">
    <source>
        <dbReference type="ARBA" id="ARBA00022448"/>
    </source>
</evidence>
<dbReference type="SUPFAM" id="SSF53850">
    <property type="entry name" value="Periplasmic binding protein-like II"/>
    <property type="match status" value="1"/>
</dbReference>
<dbReference type="GO" id="GO:0042626">
    <property type="term" value="F:ATPase-coupled transmembrane transporter activity"/>
    <property type="evidence" value="ECO:0007669"/>
    <property type="project" value="InterPro"/>
</dbReference>
<comment type="subcellular location">
    <subcellularLocation>
        <location evidence="1">Periplasm</location>
    </subcellularLocation>
</comment>
<keyword evidence="10" id="KW-1185">Reference proteome</keyword>
<organism evidence="9 10">
    <name type="scientific">Acinetobacter rongchengensis</name>
    <dbReference type="NCBI Taxonomy" id="2419601"/>
    <lineage>
        <taxon>Bacteria</taxon>
        <taxon>Pseudomonadati</taxon>
        <taxon>Pseudomonadota</taxon>
        <taxon>Gammaproteobacteria</taxon>
        <taxon>Moraxellales</taxon>
        <taxon>Moraxellaceae</taxon>
        <taxon>Acinetobacter</taxon>
    </lineage>
</organism>
<comment type="caution">
    <text evidence="9">The sequence shown here is derived from an EMBL/GenBank/DDBJ whole genome shotgun (WGS) entry which is preliminary data.</text>
</comment>
<dbReference type="NCBIfam" id="NF008588">
    <property type="entry name" value="PRK11553.1"/>
    <property type="match status" value="1"/>
</dbReference>
<evidence type="ECO:0000256" key="1">
    <source>
        <dbReference type="ARBA" id="ARBA00004418"/>
    </source>
</evidence>
<evidence type="ECO:0000313" key="10">
    <source>
        <dbReference type="Proteomes" id="UP000280405"/>
    </source>
</evidence>
<evidence type="ECO:0000256" key="6">
    <source>
        <dbReference type="ARBA" id="ARBA00070228"/>
    </source>
</evidence>
<evidence type="ECO:0000256" key="7">
    <source>
        <dbReference type="SAM" id="SignalP"/>
    </source>
</evidence>
<dbReference type="CDD" id="cd13557">
    <property type="entry name" value="PBP2_SsuA"/>
    <property type="match status" value="1"/>
</dbReference>
<reference evidence="9 10" key="1">
    <citation type="submission" date="2018-09" db="EMBL/GenBank/DDBJ databases">
        <title>The draft genome of Acinetobacter spp. strains.</title>
        <authorList>
            <person name="Qin J."/>
            <person name="Feng Y."/>
            <person name="Zong Z."/>
        </authorList>
    </citation>
    <scope>NUCLEOTIDE SEQUENCE [LARGE SCALE GENOMIC DNA]</scope>
    <source>
        <strain evidence="9 10">WCHAc060115</strain>
    </source>
</reference>
<evidence type="ECO:0000313" key="9">
    <source>
        <dbReference type="EMBL" id="RKG36892.1"/>
    </source>
</evidence>
<dbReference type="FunFam" id="3.40.190.10:FF:000050">
    <property type="entry name" value="Sulfonate ABC transporter substrate-binding protein"/>
    <property type="match status" value="1"/>
</dbReference>
<dbReference type="GO" id="GO:0042597">
    <property type="term" value="C:periplasmic space"/>
    <property type="evidence" value="ECO:0007669"/>
    <property type="project" value="UniProtKB-SubCell"/>
</dbReference>
<comment type="function">
    <text evidence="5">Part of a binding-protein-dependent transport system for aliphatic sulfonates. Putative binding protein.</text>
</comment>
<feature type="chain" id="PRO_5017484368" description="Putative aliphatic sulfonates-binding protein" evidence="7">
    <location>
        <begin position="32"/>
        <end position="319"/>
    </location>
</feature>
<feature type="signal peptide" evidence="7">
    <location>
        <begin position="1"/>
        <end position="31"/>
    </location>
</feature>
<dbReference type="SMART" id="SM00062">
    <property type="entry name" value="PBPb"/>
    <property type="match status" value="1"/>
</dbReference>
<dbReference type="InterPro" id="IPR001638">
    <property type="entry name" value="Solute-binding_3/MltF_N"/>
</dbReference>
<name>A0A3A8EPS9_9GAMM</name>
<evidence type="ECO:0000256" key="4">
    <source>
        <dbReference type="ARBA" id="ARBA00022729"/>
    </source>
</evidence>